<dbReference type="InterPro" id="IPR036584">
    <property type="entry name" value="FliS_sf"/>
</dbReference>
<evidence type="ECO:0000313" key="2">
    <source>
        <dbReference type="Proteomes" id="UP000431922"/>
    </source>
</evidence>
<dbReference type="EMBL" id="WTYL01000002">
    <property type="protein sequence ID" value="MXP44940.1"/>
    <property type="molecule type" value="Genomic_DNA"/>
</dbReference>
<protein>
    <submittedName>
        <fullName evidence="1">Flagellin</fullName>
    </submittedName>
</protein>
<dbReference type="Proteomes" id="UP000431922">
    <property type="component" value="Unassembled WGS sequence"/>
</dbReference>
<keyword evidence="1" id="KW-0282">Flagellum</keyword>
<dbReference type="RefSeq" id="WP_160756470.1">
    <property type="nucleotide sequence ID" value="NZ_WTYL01000002.1"/>
</dbReference>
<proteinExistence type="predicted"/>
<sequence>MEFGQLMARVSPARSPAEAYRRVQMDARIFGSDAPALVRLCLEEACSALGRSIYAARHGHNDLRQRALARALDAVAALRAGLNRDSELAEAFTTIYDHAENSIRQAMLKFDSAKIAAMLGDLEDIRIAFRPG</sequence>
<keyword evidence="1" id="KW-0969">Cilium</keyword>
<dbReference type="SUPFAM" id="SSF101116">
    <property type="entry name" value="Flagellar export chaperone FliS"/>
    <property type="match status" value="1"/>
</dbReference>
<dbReference type="OrthoDB" id="7355300at2"/>
<keyword evidence="2" id="KW-1185">Reference proteome</keyword>
<dbReference type="GO" id="GO:0044780">
    <property type="term" value="P:bacterial-type flagellum assembly"/>
    <property type="evidence" value="ECO:0007669"/>
    <property type="project" value="InterPro"/>
</dbReference>
<comment type="caution">
    <text evidence="1">The sequence shown here is derived from an EMBL/GenBank/DDBJ whole genome shotgun (WGS) entry which is preliminary data.</text>
</comment>
<accession>A0A845B3H2</accession>
<reference evidence="1 2" key="1">
    <citation type="submission" date="2019-12" db="EMBL/GenBank/DDBJ databases">
        <title>Genomic-based taxomic classification of the family Erythrobacteraceae.</title>
        <authorList>
            <person name="Xu L."/>
        </authorList>
    </citation>
    <scope>NUCLEOTIDE SEQUENCE [LARGE SCALE GENOMIC DNA]</scope>
    <source>
        <strain evidence="1 2">KCTC 42453</strain>
    </source>
</reference>
<gene>
    <name evidence="1" type="ORF">GRI65_10780</name>
</gene>
<organism evidence="1 2">
    <name type="scientific">Allopontixanthobacter sediminis</name>
    <dbReference type="NCBI Taxonomy" id="1689985"/>
    <lineage>
        <taxon>Bacteria</taxon>
        <taxon>Pseudomonadati</taxon>
        <taxon>Pseudomonadota</taxon>
        <taxon>Alphaproteobacteria</taxon>
        <taxon>Sphingomonadales</taxon>
        <taxon>Erythrobacteraceae</taxon>
        <taxon>Allopontixanthobacter</taxon>
    </lineage>
</organism>
<dbReference type="AlphaFoldDB" id="A0A845B3H2"/>
<dbReference type="Pfam" id="PF02561">
    <property type="entry name" value="FliS"/>
    <property type="match status" value="1"/>
</dbReference>
<dbReference type="Gene3D" id="1.20.120.340">
    <property type="entry name" value="Flagellar protein FliS"/>
    <property type="match status" value="1"/>
</dbReference>
<keyword evidence="1" id="KW-0966">Cell projection</keyword>
<name>A0A845B3H2_9SPHN</name>
<evidence type="ECO:0000313" key="1">
    <source>
        <dbReference type="EMBL" id="MXP44940.1"/>
    </source>
</evidence>
<dbReference type="InterPro" id="IPR003713">
    <property type="entry name" value="FliS"/>
</dbReference>